<protein>
    <submittedName>
        <fullName evidence="3">Uncharacterized protein</fullName>
    </submittedName>
</protein>
<feature type="region of interest" description="Disordered" evidence="1">
    <location>
        <begin position="1"/>
        <end position="27"/>
    </location>
</feature>
<evidence type="ECO:0000256" key="1">
    <source>
        <dbReference type="SAM" id="MobiDB-lite"/>
    </source>
</evidence>
<gene>
    <name evidence="3" type="ORF">H0G86_009483</name>
</gene>
<dbReference type="EMBL" id="CP075868">
    <property type="protein sequence ID" value="QYT02479.1"/>
    <property type="molecule type" value="Genomic_DNA"/>
</dbReference>
<feature type="transmembrane region" description="Helical" evidence="2">
    <location>
        <begin position="67"/>
        <end position="88"/>
    </location>
</feature>
<feature type="compositionally biased region" description="Polar residues" evidence="1">
    <location>
        <begin position="1"/>
        <end position="12"/>
    </location>
</feature>
<keyword evidence="2" id="KW-0812">Transmembrane</keyword>
<evidence type="ECO:0000313" key="3">
    <source>
        <dbReference type="EMBL" id="QYT02479.1"/>
    </source>
</evidence>
<organism evidence="3 4">
    <name type="scientific">Trichoderma simmonsii</name>
    <dbReference type="NCBI Taxonomy" id="1491479"/>
    <lineage>
        <taxon>Eukaryota</taxon>
        <taxon>Fungi</taxon>
        <taxon>Dikarya</taxon>
        <taxon>Ascomycota</taxon>
        <taxon>Pezizomycotina</taxon>
        <taxon>Sordariomycetes</taxon>
        <taxon>Hypocreomycetidae</taxon>
        <taxon>Hypocreales</taxon>
        <taxon>Hypocreaceae</taxon>
        <taxon>Trichoderma</taxon>
    </lineage>
</organism>
<keyword evidence="2" id="KW-1133">Transmembrane helix</keyword>
<dbReference type="AlphaFoldDB" id="A0A8G0LJJ5"/>
<proteinExistence type="predicted"/>
<name>A0A8G0LJJ5_9HYPO</name>
<evidence type="ECO:0000313" key="4">
    <source>
        <dbReference type="Proteomes" id="UP000826661"/>
    </source>
</evidence>
<reference evidence="3 4" key="1">
    <citation type="journal article" date="2021" name="BMC Genomics">
        <title>Telomere-to-telomere genome assembly of asparaginase-producing Trichoderma simmonsii.</title>
        <authorList>
            <person name="Chung D."/>
            <person name="Kwon Y.M."/>
            <person name="Yang Y."/>
        </authorList>
    </citation>
    <scope>NUCLEOTIDE SEQUENCE [LARGE SCALE GENOMIC DNA]</scope>
    <source>
        <strain evidence="3 4">GH-Sj1</strain>
    </source>
</reference>
<keyword evidence="4" id="KW-1185">Reference proteome</keyword>
<accession>A0A8G0LJJ5</accession>
<sequence>MQLEVSPSTSSEQKQRPRREHRLASAAIDGPNAFVSLRAPRRTTLTPVIVAEVQASWSESHGQYCDFCLIFLISFFFPLVCCLSHHFIADVIVTAHPYLRGSIVGRDHYSTPR</sequence>
<keyword evidence="2" id="KW-0472">Membrane</keyword>
<dbReference type="Proteomes" id="UP000826661">
    <property type="component" value="Chromosome V"/>
</dbReference>
<evidence type="ECO:0000256" key="2">
    <source>
        <dbReference type="SAM" id="Phobius"/>
    </source>
</evidence>